<gene>
    <name evidence="9" type="ordered locus">Fisuc_2465</name>
    <name evidence="10" type="ordered locus">FSU_3030</name>
</gene>
<evidence type="ECO:0000256" key="5">
    <source>
        <dbReference type="RuleBase" id="RU000489"/>
    </source>
</evidence>
<dbReference type="Proteomes" id="UP000000517">
    <property type="component" value="Chromosome"/>
</dbReference>
<organism evidence="10 11">
    <name type="scientific">Fibrobacter succinogenes (strain ATCC 19169 / S85)</name>
    <dbReference type="NCBI Taxonomy" id="59374"/>
    <lineage>
        <taxon>Bacteria</taxon>
        <taxon>Pseudomonadati</taxon>
        <taxon>Fibrobacterota</taxon>
        <taxon>Fibrobacteria</taxon>
        <taxon>Fibrobacterales</taxon>
        <taxon>Fibrobacteraceae</taxon>
        <taxon>Fibrobacter</taxon>
    </lineage>
</organism>
<dbReference type="PANTHER" id="PTHR11177">
    <property type="entry name" value="CHITINASE"/>
    <property type="match status" value="1"/>
</dbReference>
<dbReference type="InterPro" id="IPR001579">
    <property type="entry name" value="Glyco_hydro_18_chit_AS"/>
</dbReference>
<dbReference type="InterPro" id="IPR050314">
    <property type="entry name" value="Glycosyl_Hydrlase_18"/>
</dbReference>
<dbReference type="Proteomes" id="UP000001497">
    <property type="component" value="Chromosome"/>
</dbReference>
<dbReference type="Gene3D" id="3.20.20.80">
    <property type="entry name" value="Glycosidases"/>
    <property type="match status" value="2"/>
</dbReference>
<dbReference type="PANTHER" id="PTHR11177:SF317">
    <property type="entry name" value="CHITINASE 12-RELATED"/>
    <property type="match status" value="1"/>
</dbReference>
<evidence type="ECO:0000313" key="10">
    <source>
        <dbReference type="EMBL" id="ADL25348.1"/>
    </source>
</evidence>
<evidence type="ECO:0000256" key="6">
    <source>
        <dbReference type="RuleBase" id="RU004453"/>
    </source>
</evidence>
<name>C9RLN6_FIBSS</name>
<dbReference type="Pfam" id="PF00704">
    <property type="entry name" value="Glyco_hydro_18"/>
    <property type="match status" value="1"/>
</dbReference>
<evidence type="ECO:0000256" key="3">
    <source>
        <dbReference type="ARBA" id="ARBA00022801"/>
    </source>
</evidence>
<dbReference type="InterPro" id="IPR017853">
    <property type="entry name" value="GH"/>
</dbReference>
<dbReference type="GO" id="GO:0008843">
    <property type="term" value="F:endochitinase activity"/>
    <property type="evidence" value="ECO:0007669"/>
    <property type="project" value="UniProtKB-EC"/>
</dbReference>
<reference evidence="9 12" key="1">
    <citation type="submission" date="2009-10" db="EMBL/GenBank/DDBJ databases">
        <title>Complete sequence of Fibrobacter succinogenes subsp. succinogenes S85.</title>
        <authorList>
            <consortium name="US DOE Joint Genome Institute"/>
            <person name="Lucas S."/>
            <person name="Copeland A."/>
            <person name="Lapidus A."/>
            <person name="Glavina del Rio T."/>
            <person name="Tice H."/>
            <person name="Bruce D."/>
            <person name="Goodwin L."/>
            <person name="Pitluck S."/>
            <person name="Chertkov O."/>
            <person name="Detter J.C."/>
            <person name="Han C."/>
            <person name="Tapia R."/>
            <person name="Larimer F."/>
            <person name="Land M."/>
            <person name="Hauser L."/>
            <person name="Kyrpides N."/>
            <person name="Mikhailova N."/>
            <person name="Weimer P.J."/>
            <person name="Stevenson D.M."/>
            <person name="Boyum J."/>
            <person name="Brumm P.I."/>
            <person name="Mead D."/>
        </authorList>
    </citation>
    <scope>NUCLEOTIDE SEQUENCE [LARGE SCALE GENOMIC DNA]</scope>
    <source>
        <strain evidence="12">ATCC 19169 / S85</strain>
        <strain evidence="9">S85</strain>
    </source>
</reference>
<evidence type="ECO:0000256" key="7">
    <source>
        <dbReference type="SAM" id="SignalP"/>
    </source>
</evidence>
<dbReference type="EC" id="3.2.1.14" evidence="2"/>
<protein>
    <recommendedName>
        <fullName evidence="2">chitinase</fullName>
        <ecNumber evidence="2">3.2.1.14</ecNumber>
    </recommendedName>
</protein>
<evidence type="ECO:0000256" key="4">
    <source>
        <dbReference type="ARBA" id="ARBA00023295"/>
    </source>
</evidence>
<evidence type="ECO:0000256" key="1">
    <source>
        <dbReference type="ARBA" id="ARBA00000822"/>
    </source>
</evidence>
<dbReference type="PROSITE" id="PS01095">
    <property type="entry name" value="GH18_1"/>
    <property type="match status" value="1"/>
</dbReference>
<dbReference type="STRING" id="59374.FSU_3030"/>
<feature type="domain" description="GH18" evidence="8">
    <location>
        <begin position="30"/>
        <end position="362"/>
    </location>
</feature>
<dbReference type="GO" id="GO:0005975">
    <property type="term" value="P:carbohydrate metabolic process"/>
    <property type="evidence" value="ECO:0007669"/>
    <property type="project" value="InterPro"/>
</dbReference>
<dbReference type="eggNOG" id="COG3325">
    <property type="taxonomic scope" value="Bacteria"/>
</dbReference>
<comment type="similarity">
    <text evidence="6">Belongs to the glycosyl hydrolase 18 family.</text>
</comment>
<dbReference type="SMART" id="SM00636">
    <property type="entry name" value="Glyco_18"/>
    <property type="match status" value="1"/>
</dbReference>
<accession>C9RLN6</accession>
<evidence type="ECO:0000256" key="2">
    <source>
        <dbReference type="ARBA" id="ARBA00012729"/>
    </source>
</evidence>
<dbReference type="InterPro" id="IPR001223">
    <property type="entry name" value="Glyco_hydro18_cat"/>
</dbReference>
<dbReference type="EMBL" id="CP001792">
    <property type="protein sequence ID" value="ACX76051.1"/>
    <property type="molecule type" value="Genomic_DNA"/>
</dbReference>
<dbReference type="CAZy" id="GH18">
    <property type="family name" value="Glycoside Hydrolase Family 18"/>
</dbReference>
<reference evidence="11" key="2">
    <citation type="submission" date="2010-08" db="EMBL/GenBank/DDBJ databases">
        <title>Complete sequence of Fibrobacter succinogenes subsp. succinogenes S85.</title>
        <authorList>
            <person name="Durkin A.S."/>
            <person name="Nelson K.E."/>
            <person name="Morrison M."/>
            <person name="Forsberg C.W."/>
            <person name="Wilson D.B."/>
            <person name="Russell J.B."/>
            <person name="Cann I.K.O."/>
            <person name="Mackie R.I."/>
            <person name="White B.A."/>
        </authorList>
    </citation>
    <scope>NUCLEOTIDE SEQUENCE [LARGE SCALE GENOMIC DNA]</scope>
    <source>
        <strain evidence="11">ATCC 19169 / S85</strain>
    </source>
</reference>
<dbReference type="EMBL" id="CP002158">
    <property type="protein sequence ID" value="ADL25348.1"/>
    <property type="molecule type" value="Genomic_DNA"/>
</dbReference>
<dbReference type="GO" id="GO:0008061">
    <property type="term" value="F:chitin binding"/>
    <property type="evidence" value="ECO:0007669"/>
    <property type="project" value="InterPro"/>
</dbReference>
<dbReference type="KEGG" id="fsc:FSU_3030"/>
<evidence type="ECO:0000259" key="8">
    <source>
        <dbReference type="PROSITE" id="PS51910"/>
    </source>
</evidence>
<evidence type="ECO:0000313" key="12">
    <source>
        <dbReference type="Proteomes" id="UP000001497"/>
    </source>
</evidence>
<feature type="chain" id="PRO_5003000240" description="chitinase" evidence="7">
    <location>
        <begin position="29"/>
        <end position="418"/>
    </location>
</feature>
<evidence type="ECO:0000313" key="9">
    <source>
        <dbReference type="EMBL" id="ACX76051.1"/>
    </source>
</evidence>
<dbReference type="RefSeq" id="WP_014547079.1">
    <property type="nucleotide sequence ID" value="NC_013410.1"/>
</dbReference>
<evidence type="ECO:0000313" key="11">
    <source>
        <dbReference type="Proteomes" id="UP000000517"/>
    </source>
</evidence>
<keyword evidence="3 5" id="KW-0378">Hydrolase</keyword>
<keyword evidence="12" id="KW-1185">Reference proteome</keyword>
<dbReference type="OrthoDB" id="9775889at2"/>
<dbReference type="KEGG" id="fsu:Fisuc_2465"/>
<keyword evidence="7" id="KW-0732">Signal</keyword>
<dbReference type="HOGENOM" id="CLU_002833_14_2_0"/>
<feature type="signal peptide" evidence="7">
    <location>
        <begin position="1"/>
        <end position="28"/>
    </location>
</feature>
<sequence length="418" mass="46855">MKNRISHIFATFVASSLFTLGGICSAWAAPLFIGYYPDWGKWHKPAYTVDKVPYNKLTHVLWSFITPNTDGSLRGDAAEDPSALDEMVTLAHAAGTKVIVSLGGGGQSDNFVPVASNDALRQKFVANLVKYVADHNLDGLDMDWEWEYNPVPEADTIAYSKLLTELREALPKDKSLSAALPCSPYYGKWFTAEVLVKNLDWLGFMTYDITGDWDDKAMFDSPLYPHDGYTTWSWEETRDYWKKRGVPTEKMVFGIPSFGFQFQGATGPGSDFTKGTAKQIAYKDIVTNTDWKYFYDSVAVEPYGVSSTGYVTFEDPHSSAVKSRWVKENGYAGIMVWEVSHDYIEGVGNPILDSIAVALREGTTGIRDIHKKRAANSRHDASQMQNAQTKRVDALGKSVQNGERESCWKNRFEFRVEP</sequence>
<proteinExistence type="inferred from homology"/>
<dbReference type="PROSITE" id="PS51910">
    <property type="entry name" value="GH18_2"/>
    <property type="match status" value="1"/>
</dbReference>
<dbReference type="InterPro" id="IPR011583">
    <property type="entry name" value="Chitinase_II/V-like_cat"/>
</dbReference>
<reference evidence="10" key="3">
    <citation type="submission" date="2010-08" db="EMBL/GenBank/DDBJ databases">
        <authorList>
            <person name="Durkin A.S."/>
            <person name="Nelson K.E."/>
            <person name="Morrison M."/>
            <person name="Forsberg C.W."/>
            <person name="Wilson D.B."/>
            <person name="Russell J.B."/>
            <person name="Cann I.K.O."/>
            <person name="Mackie R.I."/>
            <person name="White B.A."/>
        </authorList>
    </citation>
    <scope>NUCLEOTIDE SEQUENCE</scope>
    <source>
        <strain evidence="10">S85</strain>
    </source>
</reference>
<keyword evidence="4 5" id="KW-0326">Glycosidase</keyword>
<comment type="catalytic activity">
    <reaction evidence="1">
        <text>Random endo-hydrolysis of N-acetyl-beta-D-glucosaminide (1-&gt;4)-beta-linkages in chitin and chitodextrins.</text>
        <dbReference type="EC" id="3.2.1.14"/>
    </reaction>
</comment>
<dbReference type="AlphaFoldDB" id="C9RLN6"/>
<dbReference type="SUPFAM" id="SSF51445">
    <property type="entry name" value="(Trans)glycosidases"/>
    <property type="match status" value="1"/>
</dbReference>